<comment type="caution">
    <text evidence="2">The sequence shown here is derived from an EMBL/GenBank/DDBJ whole genome shotgun (WGS) entry which is preliminary data.</text>
</comment>
<dbReference type="OrthoDB" id="5430692at2759"/>
<proteinExistence type="predicted"/>
<dbReference type="Proteomes" id="UP000091918">
    <property type="component" value="Unassembled WGS sequence"/>
</dbReference>
<evidence type="ECO:0000313" key="3">
    <source>
        <dbReference type="Proteomes" id="UP000091918"/>
    </source>
</evidence>
<name>A0A1B7NKY5_9EURO</name>
<organism evidence="2 3">
    <name type="scientific">Emergomyces africanus</name>
    <dbReference type="NCBI Taxonomy" id="1955775"/>
    <lineage>
        <taxon>Eukaryota</taxon>
        <taxon>Fungi</taxon>
        <taxon>Dikarya</taxon>
        <taxon>Ascomycota</taxon>
        <taxon>Pezizomycotina</taxon>
        <taxon>Eurotiomycetes</taxon>
        <taxon>Eurotiomycetidae</taxon>
        <taxon>Onygenales</taxon>
        <taxon>Ajellomycetaceae</taxon>
        <taxon>Emergomyces</taxon>
    </lineage>
</organism>
<gene>
    <name evidence="2" type="ORF">ACJ72_08464</name>
</gene>
<keyword evidence="3" id="KW-1185">Reference proteome</keyword>
<sequence length="152" mass="16632">MTLPGVSRKRPAPGASPTPRQQITPADPQLSNDQFLQWGGQTGPIHSESPAPLAGASQYPSMPPPSDVNAIQASNQLARRPDHQLVSRARLHDSNLISLLDPGRPRPDERGDPTAAETEAELEQRALLAKQDAQAKRKQIPPFVQKLRRYDV</sequence>
<feature type="compositionally biased region" description="Basic and acidic residues" evidence="1">
    <location>
        <begin position="103"/>
        <end position="112"/>
    </location>
</feature>
<reference evidence="2 3" key="1">
    <citation type="submission" date="2015-07" db="EMBL/GenBank/DDBJ databases">
        <title>Emmonsia species relationships and genome sequence.</title>
        <authorList>
            <person name="Cuomo C.A."/>
            <person name="Schwartz I.S."/>
            <person name="Kenyon C."/>
            <person name="de Hoog G.S."/>
            <person name="Govender N.P."/>
            <person name="Botha A."/>
            <person name="Moreno L."/>
            <person name="de Vries M."/>
            <person name="Munoz J.F."/>
            <person name="Stielow J.B."/>
        </authorList>
    </citation>
    <scope>NUCLEOTIDE SEQUENCE [LARGE SCALE GENOMIC DNA]</scope>
    <source>
        <strain evidence="2 3">CBS 136260</strain>
    </source>
</reference>
<feature type="region of interest" description="Disordered" evidence="1">
    <location>
        <begin position="1"/>
        <end position="152"/>
    </location>
</feature>
<protein>
    <submittedName>
        <fullName evidence="2">Uncharacterized protein</fullName>
    </submittedName>
</protein>
<evidence type="ECO:0000256" key="1">
    <source>
        <dbReference type="SAM" id="MobiDB-lite"/>
    </source>
</evidence>
<dbReference type="STRING" id="1658172.A0A1B7NKY5"/>
<feature type="compositionally biased region" description="Polar residues" evidence="1">
    <location>
        <begin position="18"/>
        <end position="35"/>
    </location>
</feature>
<evidence type="ECO:0000313" key="2">
    <source>
        <dbReference type="EMBL" id="OAX77240.1"/>
    </source>
</evidence>
<dbReference type="AlphaFoldDB" id="A0A1B7NKY5"/>
<feature type="compositionally biased region" description="Basic and acidic residues" evidence="1">
    <location>
        <begin position="79"/>
        <end position="93"/>
    </location>
</feature>
<dbReference type="EMBL" id="LGUA01002986">
    <property type="protein sequence ID" value="OAX77240.1"/>
    <property type="molecule type" value="Genomic_DNA"/>
</dbReference>
<accession>A0A1B7NKY5</accession>